<organism evidence="3 4">
    <name type="scientific">Natrarchaeobius chitinivorans</name>
    <dbReference type="NCBI Taxonomy" id="1679083"/>
    <lineage>
        <taxon>Archaea</taxon>
        <taxon>Methanobacteriati</taxon>
        <taxon>Methanobacteriota</taxon>
        <taxon>Stenosarchaea group</taxon>
        <taxon>Halobacteria</taxon>
        <taxon>Halobacteriales</taxon>
        <taxon>Natrialbaceae</taxon>
        <taxon>Natrarchaeobius</taxon>
    </lineage>
</organism>
<dbReference type="RefSeq" id="WP_124196911.1">
    <property type="nucleotide sequence ID" value="NZ_REGA01000018.1"/>
</dbReference>
<keyword evidence="4" id="KW-1185">Reference proteome</keyword>
<name>A0A3N6P357_NATCH</name>
<gene>
    <name evidence="3" type="ORF">EA473_17700</name>
</gene>
<protein>
    <recommendedName>
        <fullName evidence="5">ArsR family transcriptional regulator</fullName>
    </recommendedName>
</protein>
<comment type="caution">
    <text evidence="3">The sequence shown here is derived from an EMBL/GenBank/DDBJ whole genome shotgun (WGS) entry which is preliminary data.</text>
</comment>
<feature type="domain" description="Methanogenesis regulatory protein FilR1 middle" evidence="1">
    <location>
        <begin position="121"/>
        <end position="244"/>
    </location>
</feature>
<dbReference type="InterPro" id="IPR013561">
    <property type="entry name" value="FilR1_middle_dom"/>
</dbReference>
<dbReference type="Pfam" id="PF25213">
    <property type="entry name" value="HVO_A0261_N"/>
    <property type="match status" value="1"/>
</dbReference>
<dbReference type="InterPro" id="IPR036388">
    <property type="entry name" value="WH-like_DNA-bd_sf"/>
</dbReference>
<evidence type="ECO:0000313" key="3">
    <source>
        <dbReference type="EMBL" id="RQG92089.1"/>
    </source>
</evidence>
<reference evidence="3 4" key="1">
    <citation type="submission" date="2018-10" db="EMBL/GenBank/DDBJ databases">
        <title>Natrarchaeobius chitinivorans gen. nov., sp. nov., and Natrarchaeobius haloalkaliphilus sp. nov., alkaliphilic, chitin-utilizing haloarchaea from hypersaline alkaline lakes.</title>
        <authorList>
            <person name="Sorokin D.Y."/>
            <person name="Elcheninov A.G."/>
            <person name="Kostrikina N.A."/>
            <person name="Bale N.J."/>
            <person name="Sinninghe Damste J.S."/>
            <person name="Khijniak T.V."/>
            <person name="Kublanov I.V."/>
            <person name="Toshchakov S.V."/>
        </authorList>
    </citation>
    <scope>NUCLEOTIDE SEQUENCE [LARGE SCALE GENOMIC DNA]</scope>
    <source>
        <strain evidence="3 4">AArcht4T</strain>
    </source>
</reference>
<evidence type="ECO:0000259" key="1">
    <source>
        <dbReference type="Pfam" id="PF08350"/>
    </source>
</evidence>
<evidence type="ECO:0008006" key="5">
    <source>
        <dbReference type="Google" id="ProtNLM"/>
    </source>
</evidence>
<dbReference type="Pfam" id="PF08350">
    <property type="entry name" value="FilR1_middle"/>
    <property type="match status" value="1"/>
</dbReference>
<dbReference type="EMBL" id="REGA01000018">
    <property type="protein sequence ID" value="RQG92089.1"/>
    <property type="molecule type" value="Genomic_DNA"/>
</dbReference>
<sequence length="268" mass="29524">MGYDRGKQLFSSPHRLALLRELRSQPADTQSLTDALSISRVTVQRHLNRCSKLGWIRKVDGRYELTPVGKHACEAATAFLDRLSVLGEYEDIVHTLAAVDDSFDPLLLADATISVAEPSNPHEPIIHYRNTVTEAATDSIRGILPVFSELLTEVHRDLLKSEVETELVVTQSVLEAAPPDATDIPSDSFGLYVIDEPLEFGLTLFDETAVVGTYDEGTFVSCIESTDPAFREWVVAVYEGYRERASRVPLEVTADPDCVVQSGSDSAE</sequence>
<dbReference type="InterPro" id="IPR036390">
    <property type="entry name" value="WH_DNA-bd_sf"/>
</dbReference>
<dbReference type="InterPro" id="IPR057527">
    <property type="entry name" value="HVO_A0261-like_N"/>
</dbReference>
<dbReference type="Proteomes" id="UP000282323">
    <property type="component" value="Unassembled WGS sequence"/>
</dbReference>
<dbReference type="AlphaFoldDB" id="A0A3N6P357"/>
<evidence type="ECO:0000313" key="4">
    <source>
        <dbReference type="Proteomes" id="UP000282323"/>
    </source>
</evidence>
<dbReference type="SUPFAM" id="SSF46785">
    <property type="entry name" value="Winged helix' DNA-binding domain"/>
    <property type="match status" value="1"/>
</dbReference>
<proteinExistence type="predicted"/>
<feature type="domain" description="HVO-A0261-like N-terminal" evidence="2">
    <location>
        <begin position="8"/>
        <end position="83"/>
    </location>
</feature>
<evidence type="ECO:0000259" key="2">
    <source>
        <dbReference type="Pfam" id="PF25213"/>
    </source>
</evidence>
<accession>A0A3N6P357</accession>
<dbReference type="Gene3D" id="1.10.10.10">
    <property type="entry name" value="Winged helix-like DNA-binding domain superfamily/Winged helix DNA-binding domain"/>
    <property type="match status" value="1"/>
</dbReference>
<dbReference type="OrthoDB" id="330490at2157"/>